<reference evidence="1 2" key="1">
    <citation type="submission" date="2015-02" db="EMBL/GenBank/DDBJ databases">
        <title>Complete Genome Sequencing of Pseudomonas putida S13.1.2.</title>
        <authorList>
            <person name="Chong T.M."/>
            <person name="Chan K.G."/>
            <person name="Dessaux Y."/>
        </authorList>
    </citation>
    <scope>NUCLEOTIDE SEQUENCE [LARGE SCALE GENOMIC DNA]</scope>
    <source>
        <strain evidence="1 2">S13.1.2</strain>
    </source>
</reference>
<protein>
    <submittedName>
        <fullName evidence="1">Uncharacterized protein</fullName>
    </submittedName>
</protein>
<gene>
    <name evidence="1" type="ORF">N805_02665</name>
</gene>
<dbReference type="AlphaFoldDB" id="A0AAU8S6C6"/>
<organism evidence="1 2">
    <name type="scientific">Pseudomonas putida S13.1.2</name>
    <dbReference type="NCBI Taxonomy" id="1384061"/>
    <lineage>
        <taxon>Bacteria</taxon>
        <taxon>Pseudomonadati</taxon>
        <taxon>Pseudomonadota</taxon>
        <taxon>Gammaproteobacteria</taxon>
        <taxon>Pseudomonadales</taxon>
        <taxon>Pseudomonadaceae</taxon>
        <taxon>Pseudomonas</taxon>
    </lineage>
</organism>
<evidence type="ECO:0000313" key="1">
    <source>
        <dbReference type="EMBL" id="AJQ51141.1"/>
    </source>
</evidence>
<dbReference type="EMBL" id="CP010979">
    <property type="protein sequence ID" value="AJQ51141.1"/>
    <property type="molecule type" value="Genomic_DNA"/>
</dbReference>
<dbReference type="Proteomes" id="UP000033260">
    <property type="component" value="Chromosome"/>
</dbReference>
<evidence type="ECO:0000313" key="2">
    <source>
        <dbReference type="Proteomes" id="UP000033260"/>
    </source>
</evidence>
<accession>A0AAU8S6C6</accession>
<proteinExistence type="predicted"/>
<sequence>MKLTDQAVESMLLDFIKRAGWEYKAISLYNLHLGFAYMTEAKDLFGCRVTDTNMALQIKSKSEGFETTSNGLIFRRRDVKGTKLRLYFNNHQIDNGHPAKESVNVEIVELKGATLKPKTIFTKTISFSGTLFFNMLMRWERLRVIASDHL</sequence>
<name>A0AAU8S6C6_PSEPU</name>